<feature type="region of interest" description="Disordered" evidence="6">
    <location>
        <begin position="150"/>
        <end position="180"/>
    </location>
</feature>
<comment type="catalytic activity">
    <reaction evidence="4">
        <text>a D-aminoacyl-tRNA + H2O = a tRNA + a D-alpha-amino acid + H(+)</text>
        <dbReference type="Rhea" id="RHEA:13953"/>
        <dbReference type="Rhea" id="RHEA-COMP:10123"/>
        <dbReference type="Rhea" id="RHEA-COMP:10124"/>
        <dbReference type="ChEBI" id="CHEBI:15377"/>
        <dbReference type="ChEBI" id="CHEBI:15378"/>
        <dbReference type="ChEBI" id="CHEBI:59871"/>
        <dbReference type="ChEBI" id="CHEBI:78442"/>
        <dbReference type="ChEBI" id="CHEBI:79333"/>
        <dbReference type="EC" id="3.1.1.96"/>
    </reaction>
</comment>
<comment type="subcellular location">
    <subcellularLocation>
        <location evidence="5">Cytoplasm</location>
    </subcellularLocation>
</comment>
<dbReference type="InterPro" id="IPR003732">
    <property type="entry name" value="Daa-tRNA_deacyls_DTD"/>
</dbReference>
<keyword evidence="5" id="KW-0694">RNA-binding</keyword>
<proteinExistence type="inferred from homology"/>
<feature type="compositionally biased region" description="Polar residues" evidence="6">
    <location>
        <begin position="154"/>
        <end position="167"/>
    </location>
</feature>
<dbReference type="EMBL" id="JAQMWT010000531">
    <property type="protein sequence ID" value="KAJ8600036.1"/>
    <property type="molecule type" value="Genomic_DNA"/>
</dbReference>
<dbReference type="AlphaFoldDB" id="A0AAD7U899"/>
<name>A0AAD7U899_9STRA</name>
<comment type="similarity">
    <text evidence="1 5">Belongs to the DTD family.</text>
</comment>
<dbReference type="Gene3D" id="3.50.80.10">
    <property type="entry name" value="D-tyrosyl-tRNA(Tyr) deacylase"/>
    <property type="match status" value="1"/>
</dbReference>
<evidence type="ECO:0000256" key="1">
    <source>
        <dbReference type="ARBA" id="ARBA00009673"/>
    </source>
</evidence>
<dbReference type="Proteomes" id="UP001230188">
    <property type="component" value="Unassembled WGS sequence"/>
</dbReference>
<keyword evidence="5" id="KW-0378">Hydrolase</keyword>
<reference evidence="7" key="1">
    <citation type="submission" date="2023-01" db="EMBL/GenBank/DDBJ databases">
        <title>Metagenome sequencing of chrysophaentin producing Chrysophaeum taylorii.</title>
        <authorList>
            <person name="Davison J."/>
            <person name="Bewley C."/>
        </authorList>
    </citation>
    <scope>NUCLEOTIDE SEQUENCE</scope>
    <source>
        <strain evidence="7">NIES-1699</strain>
    </source>
</reference>
<comment type="catalytic activity">
    <reaction evidence="3">
        <text>glycyl-tRNA(Ala) + H2O = tRNA(Ala) + glycine + H(+)</text>
        <dbReference type="Rhea" id="RHEA:53744"/>
        <dbReference type="Rhea" id="RHEA-COMP:9657"/>
        <dbReference type="Rhea" id="RHEA-COMP:13640"/>
        <dbReference type="ChEBI" id="CHEBI:15377"/>
        <dbReference type="ChEBI" id="CHEBI:15378"/>
        <dbReference type="ChEBI" id="CHEBI:57305"/>
        <dbReference type="ChEBI" id="CHEBI:78442"/>
        <dbReference type="ChEBI" id="CHEBI:78522"/>
        <dbReference type="EC" id="3.1.1.96"/>
    </reaction>
</comment>
<dbReference type="PANTHER" id="PTHR10472">
    <property type="entry name" value="D-TYROSYL-TRNA TYR DEACYLASE"/>
    <property type="match status" value="1"/>
</dbReference>
<evidence type="ECO:0000256" key="5">
    <source>
        <dbReference type="RuleBase" id="RU003470"/>
    </source>
</evidence>
<keyword evidence="5" id="KW-0820">tRNA-binding</keyword>
<dbReference type="PANTHER" id="PTHR10472:SF5">
    <property type="entry name" value="D-AMINOACYL-TRNA DEACYLASE 1"/>
    <property type="match status" value="1"/>
</dbReference>
<dbReference type="GO" id="GO:0000049">
    <property type="term" value="F:tRNA binding"/>
    <property type="evidence" value="ECO:0007669"/>
    <property type="project" value="UniProtKB-KW"/>
</dbReference>
<keyword evidence="5" id="KW-0963">Cytoplasm</keyword>
<evidence type="ECO:0000313" key="8">
    <source>
        <dbReference type="Proteomes" id="UP001230188"/>
    </source>
</evidence>
<sequence length="180" mass="19648">MKLVIQRVLSANVRVEETEVSSIGRGVVVLVGIGEDDTELDVDWCVSRITKTSLWPEHIGADPAEEGKPWQQSVASAHLDVLCVSQFTLCGVLKKKKGGVSFHRAMRPERAKEMYETLLQRVRTELPQSSKVEDGVFGARMHVSLVNDGPVTLSLDSRTGNGTTPVSPGTDHSREGVDNL</sequence>
<feature type="compositionally biased region" description="Basic and acidic residues" evidence="6">
    <location>
        <begin position="171"/>
        <end position="180"/>
    </location>
</feature>
<evidence type="ECO:0000256" key="3">
    <source>
        <dbReference type="ARBA" id="ARBA00047676"/>
    </source>
</evidence>
<dbReference type="InterPro" id="IPR023509">
    <property type="entry name" value="DTD-like_sf"/>
</dbReference>
<dbReference type="EC" id="3.1.1.96" evidence="2 5"/>
<comment type="caution">
    <text evidence="7">The sequence shown here is derived from an EMBL/GenBank/DDBJ whole genome shotgun (WGS) entry which is preliminary data.</text>
</comment>
<evidence type="ECO:0000313" key="7">
    <source>
        <dbReference type="EMBL" id="KAJ8600036.1"/>
    </source>
</evidence>
<dbReference type="NCBIfam" id="TIGR00256">
    <property type="entry name" value="D-aminoacyl-tRNA deacylase"/>
    <property type="match status" value="1"/>
</dbReference>
<organism evidence="7 8">
    <name type="scientific">Chrysophaeum taylorii</name>
    <dbReference type="NCBI Taxonomy" id="2483200"/>
    <lineage>
        <taxon>Eukaryota</taxon>
        <taxon>Sar</taxon>
        <taxon>Stramenopiles</taxon>
        <taxon>Ochrophyta</taxon>
        <taxon>Pelagophyceae</taxon>
        <taxon>Pelagomonadales</taxon>
        <taxon>Pelagomonadaceae</taxon>
        <taxon>Chrysophaeum</taxon>
    </lineage>
</organism>
<accession>A0AAD7U899</accession>
<gene>
    <name evidence="7" type="ORF">CTAYLR_001902</name>
</gene>
<dbReference type="FunFam" id="3.50.80.10:FF:000001">
    <property type="entry name" value="D-aminoacyl-tRNA deacylase"/>
    <property type="match status" value="1"/>
</dbReference>
<evidence type="ECO:0000256" key="6">
    <source>
        <dbReference type="SAM" id="MobiDB-lite"/>
    </source>
</evidence>
<keyword evidence="8" id="KW-1185">Reference proteome</keyword>
<evidence type="ECO:0000256" key="4">
    <source>
        <dbReference type="ARBA" id="ARBA00048018"/>
    </source>
</evidence>
<dbReference type="Pfam" id="PF02580">
    <property type="entry name" value="Tyr_Deacylase"/>
    <property type="match status" value="1"/>
</dbReference>
<dbReference type="GO" id="GO:0051500">
    <property type="term" value="F:D-tyrosyl-tRNA(Tyr) deacylase activity"/>
    <property type="evidence" value="ECO:0007669"/>
    <property type="project" value="TreeGrafter"/>
</dbReference>
<dbReference type="SUPFAM" id="SSF69500">
    <property type="entry name" value="DTD-like"/>
    <property type="match status" value="1"/>
</dbReference>
<evidence type="ECO:0000256" key="2">
    <source>
        <dbReference type="ARBA" id="ARBA00013056"/>
    </source>
</evidence>
<protein>
    <recommendedName>
        <fullName evidence="2 5">D-aminoacyl-tRNA deacylase</fullName>
        <ecNumber evidence="2 5">3.1.1.96</ecNumber>
    </recommendedName>
</protein>
<dbReference type="GO" id="GO:0005737">
    <property type="term" value="C:cytoplasm"/>
    <property type="evidence" value="ECO:0007669"/>
    <property type="project" value="UniProtKB-SubCell"/>
</dbReference>